<evidence type="ECO:0000256" key="2">
    <source>
        <dbReference type="ARBA" id="ARBA00011270"/>
    </source>
</evidence>
<evidence type="ECO:0000256" key="7">
    <source>
        <dbReference type="ARBA" id="ARBA00023239"/>
    </source>
</evidence>
<evidence type="ECO:0000256" key="6">
    <source>
        <dbReference type="ARBA" id="ARBA00023141"/>
    </source>
</evidence>
<dbReference type="Proteomes" id="UP000825935">
    <property type="component" value="Chromosome 10"/>
</dbReference>
<keyword evidence="7" id="KW-0456">Lyase</keyword>
<dbReference type="PANTHER" id="PTHR43406">
    <property type="entry name" value="TRYPTOPHAN SYNTHASE, ALPHA CHAIN"/>
    <property type="match status" value="1"/>
</dbReference>
<dbReference type="GO" id="GO:0005829">
    <property type="term" value="C:cytosol"/>
    <property type="evidence" value="ECO:0007669"/>
    <property type="project" value="TreeGrafter"/>
</dbReference>
<dbReference type="GO" id="GO:0009507">
    <property type="term" value="C:chloroplast"/>
    <property type="evidence" value="ECO:0007669"/>
    <property type="project" value="TreeGrafter"/>
</dbReference>
<evidence type="ECO:0000256" key="5">
    <source>
        <dbReference type="ARBA" id="ARBA00022822"/>
    </source>
</evidence>
<reference evidence="11" key="1">
    <citation type="submission" date="2021-08" db="EMBL/GenBank/DDBJ databases">
        <title>WGS assembly of Ceratopteris richardii.</title>
        <authorList>
            <person name="Marchant D.B."/>
            <person name="Chen G."/>
            <person name="Jenkins J."/>
            <person name="Shu S."/>
            <person name="Leebens-Mack J."/>
            <person name="Grimwood J."/>
            <person name="Schmutz J."/>
            <person name="Soltis P."/>
            <person name="Soltis D."/>
            <person name="Chen Z.-H."/>
        </authorList>
    </citation>
    <scope>NUCLEOTIDE SEQUENCE</scope>
    <source>
        <strain evidence="11">Whitten #5841</strain>
        <tissue evidence="11">Leaf</tissue>
    </source>
</reference>
<evidence type="ECO:0000256" key="9">
    <source>
        <dbReference type="RuleBase" id="RU003662"/>
    </source>
</evidence>
<comment type="catalytic activity">
    <reaction evidence="8">
        <text>(1S,2R)-1-C-(indol-3-yl)glycerol 3-phosphate + L-serine = D-glyceraldehyde 3-phosphate + L-tryptophan + H2O</text>
        <dbReference type="Rhea" id="RHEA:10532"/>
        <dbReference type="ChEBI" id="CHEBI:15377"/>
        <dbReference type="ChEBI" id="CHEBI:33384"/>
        <dbReference type="ChEBI" id="CHEBI:57912"/>
        <dbReference type="ChEBI" id="CHEBI:58866"/>
        <dbReference type="ChEBI" id="CHEBI:59776"/>
        <dbReference type="EC" id="4.2.1.20"/>
    </reaction>
</comment>
<proteinExistence type="inferred from homology"/>
<sequence>MAVGMSHTVAMGQKSHGRDVERKHTVAKMTVAFIPYLTAGDPSISVTAQALRVLDDSGADIIELGLPHSNPSLDGPVIQVTPNLEAPIKGIENFVQAVRSAGVTGLLIPDLPPEEIHKTRILTEHCGLELVLLTTPTTSKQQMNYMSQVSQGFIYLVSRNGVTGPSSTIQPQVENLLQTLRKVTDKPISVGFGICKPEHAIQLRRWGADGVIVGSALVKKLGESPSPDEGISAIRKFTQEFKKVLS</sequence>
<dbReference type="Gene3D" id="3.20.20.70">
    <property type="entry name" value="Aldolase class I"/>
    <property type="match status" value="2"/>
</dbReference>
<dbReference type="OMA" id="QKSHGRD"/>
<dbReference type="NCBIfam" id="TIGR00262">
    <property type="entry name" value="trpA"/>
    <property type="match status" value="1"/>
</dbReference>
<evidence type="ECO:0000313" key="12">
    <source>
        <dbReference type="Proteomes" id="UP000825935"/>
    </source>
</evidence>
<accession>A0A8T2TWU0</accession>
<keyword evidence="6" id="KW-0057">Aromatic amino acid biosynthesis</keyword>
<dbReference type="HAMAP" id="MF_00131">
    <property type="entry name" value="Trp_synth_alpha"/>
    <property type="match status" value="1"/>
</dbReference>
<evidence type="ECO:0000256" key="1">
    <source>
        <dbReference type="ARBA" id="ARBA00004733"/>
    </source>
</evidence>
<dbReference type="InterPro" id="IPR002028">
    <property type="entry name" value="Trp_synthase_suA"/>
</dbReference>
<dbReference type="SUPFAM" id="SSF51366">
    <property type="entry name" value="Ribulose-phoshate binding barrel"/>
    <property type="match status" value="1"/>
</dbReference>
<evidence type="ECO:0000313" key="11">
    <source>
        <dbReference type="EMBL" id="KAH7427382.1"/>
    </source>
</evidence>
<feature type="region of interest" description="Disordered" evidence="10">
    <location>
        <begin position="1"/>
        <end position="21"/>
    </location>
</feature>
<dbReference type="OrthoDB" id="10050244at2759"/>
<organism evidence="11 12">
    <name type="scientific">Ceratopteris richardii</name>
    <name type="common">Triangle waterfern</name>
    <dbReference type="NCBI Taxonomy" id="49495"/>
    <lineage>
        <taxon>Eukaryota</taxon>
        <taxon>Viridiplantae</taxon>
        <taxon>Streptophyta</taxon>
        <taxon>Embryophyta</taxon>
        <taxon>Tracheophyta</taxon>
        <taxon>Polypodiopsida</taxon>
        <taxon>Polypodiidae</taxon>
        <taxon>Polypodiales</taxon>
        <taxon>Pteridineae</taxon>
        <taxon>Pteridaceae</taxon>
        <taxon>Parkerioideae</taxon>
        <taxon>Ceratopteris</taxon>
    </lineage>
</organism>
<dbReference type="InterPro" id="IPR013785">
    <property type="entry name" value="Aldolase_TIM"/>
</dbReference>
<dbReference type="PANTHER" id="PTHR43406:SF1">
    <property type="entry name" value="TRYPTOPHAN SYNTHASE ALPHA CHAIN, CHLOROPLASTIC"/>
    <property type="match status" value="1"/>
</dbReference>
<comment type="similarity">
    <text evidence="9">Belongs to the TrpA family.</text>
</comment>
<dbReference type="Pfam" id="PF00290">
    <property type="entry name" value="Trp_syntA"/>
    <property type="match status" value="2"/>
</dbReference>
<evidence type="ECO:0000256" key="3">
    <source>
        <dbReference type="ARBA" id="ARBA00012043"/>
    </source>
</evidence>
<dbReference type="InterPro" id="IPR011060">
    <property type="entry name" value="RibuloseP-bd_barrel"/>
</dbReference>
<evidence type="ECO:0000256" key="10">
    <source>
        <dbReference type="SAM" id="MobiDB-lite"/>
    </source>
</evidence>
<dbReference type="CDD" id="cd04724">
    <property type="entry name" value="Tryptophan_synthase_alpha"/>
    <property type="match status" value="1"/>
</dbReference>
<protein>
    <recommendedName>
        <fullName evidence="3">tryptophan synthase</fullName>
        <ecNumber evidence="3">4.2.1.20</ecNumber>
    </recommendedName>
</protein>
<comment type="subunit">
    <text evidence="2">Tetramer of two alpha and two beta chains.</text>
</comment>
<dbReference type="AlphaFoldDB" id="A0A8T2TWU0"/>
<gene>
    <name evidence="11" type="ORF">KP509_10G041500</name>
</gene>
<dbReference type="GO" id="GO:0004834">
    <property type="term" value="F:tryptophan synthase activity"/>
    <property type="evidence" value="ECO:0007669"/>
    <property type="project" value="UniProtKB-EC"/>
</dbReference>
<comment type="caution">
    <text evidence="11">The sequence shown here is derived from an EMBL/GenBank/DDBJ whole genome shotgun (WGS) entry which is preliminary data.</text>
</comment>
<evidence type="ECO:0000256" key="4">
    <source>
        <dbReference type="ARBA" id="ARBA00022605"/>
    </source>
</evidence>
<name>A0A8T2TWU0_CERRI</name>
<evidence type="ECO:0000256" key="8">
    <source>
        <dbReference type="ARBA" id="ARBA00049047"/>
    </source>
</evidence>
<dbReference type="EMBL" id="CM035415">
    <property type="protein sequence ID" value="KAH7427382.1"/>
    <property type="molecule type" value="Genomic_DNA"/>
</dbReference>
<keyword evidence="4" id="KW-0028">Amino-acid biosynthesis</keyword>
<keyword evidence="5" id="KW-0822">Tryptophan biosynthesis</keyword>
<dbReference type="EC" id="4.2.1.20" evidence="3"/>
<comment type="pathway">
    <text evidence="1">Amino-acid biosynthesis; L-tryptophan biosynthesis; L-tryptophan from chorismate: step 5/5.</text>
</comment>
<keyword evidence="12" id="KW-1185">Reference proteome</keyword>